<name>A0ACC2HED9_DALPE</name>
<proteinExistence type="predicted"/>
<gene>
    <name evidence="1" type="ORF">DPEC_G00039660</name>
</gene>
<reference evidence="1" key="1">
    <citation type="submission" date="2021-05" db="EMBL/GenBank/DDBJ databases">
        <authorList>
            <person name="Pan Q."/>
            <person name="Jouanno E."/>
            <person name="Zahm M."/>
            <person name="Klopp C."/>
            <person name="Cabau C."/>
            <person name="Louis A."/>
            <person name="Berthelot C."/>
            <person name="Parey E."/>
            <person name="Roest Crollius H."/>
            <person name="Montfort J."/>
            <person name="Robinson-Rechavi M."/>
            <person name="Bouchez O."/>
            <person name="Lampietro C."/>
            <person name="Lopez Roques C."/>
            <person name="Donnadieu C."/>
            <person name="Postlethwait J."/>
            <person name="Bobe J."/>
            <person name="Dillon D."/>
            <person name="Chandos A."/>
            <person name="von Hippel F."/>
            <person name="Guiguen Y."/>
        </authorList>
    </citation>
    <scope>NUCLEOTIDE SEQUENCE</scope>
    <source>
        <strain evidence="1">YG-Jan2019</strain>
    </source>
</reference>
<evidence type="ECO:0000313" key="1">
    <source>
        <dbReference type="EMBL" id="KAJ8014384.1"/>
    </source>
</evidence>
<sequence length="2350" mass="259530">MAARWGAGEEILHACNMDFYSTNALDEYSGHVDSYSTHQPMILHGGLSSDSLASLELETGEALGALHSCLDPSILSIFEDTPTGDIKAALDEENEATLLTALTEILDNVDDENISPFDTLPDSDLLSGQKGREHSPLRKLLSLSCSPPEKEMYCNTQHFSTGKSFPRAPMSVQRSDGEDEEDGEACSVSLSPNSHPSSPEQGLLGWGDLPLPLALDQHMDAEAEDVESLSVSLGELVRHMHPYCMAMCLENGEEQLLPEEGILLEVVNQGEHGETIFAITDMGLPISISQPNAPLLGMKDLSGSEPTVPAVVSQADVFLNSQSENDNCDDIVVDVADSAVMQKCEEVISRKPKQEIAESCSSRRKNKLKDKRSSAVTLKPAQADVRVLRSSSNRRAPPEPLPRKPIIEMAKPERKKHVKELFTYAISTAEAPKRPTKSQYTQPRMGVTAKTQPTPPSVIIPSSQPVLNVSTSRLPPVIAHTPKRFSQPSAACQEPQAPPASAAVPTATQIIAVTQATVTTTLTAPQGLNHCKALMSVPSPVTVLPSSATSAPLQMIPKSVDVAAIEPKPRPLSLEQYRLLRQQKKPAPVGRKELQSTKWPSLPELPTELPPIPCLQILSLKDPRLAHPVPRKNEPEEVKVAWQPLGPGAPPTPEALLVPPAYMKSTKSSPTRVVCATAALTNPPRPAFGIAATSQALPTLSAVPASLGRKVVVPLPPSTQTLAVESSVPSTSMLNIQHPSLKPGVLTKSQCTIGASLKTTTDAQRLTQIAALLAPKSTPDAVHRRSLNPTNVAFSVQKPTSAALPKVVPTLEKVITDLPRPKMSTSTVLPPITQASNSLLRCTLTQKPPKVSSPTQELIEAFTSEIGIEAADLTSLLEQFEETQAKVEHCVPEVSGRAAAVGNSSVEKPCDRAAVERVKAHDLTNTAGLTPPATPPHQMWKPLAPMALLGKNQSLESLKSSPSKAIQINPRPLPFNKHRCKPVSRLVTPTLNPVALSLAFLDHDYCLPQKEPVAVSGEPGKTWNVKQQAAITIKTIELPSSTRAPQITSAPSPQPITTAPGVISQQAPVGPQSMHVRTECPSSMLETPEASPTRLEEHAGPMKRYPKKERSYRGYNTNCSNRPTSGPREGNRGRERLRVHRSSSPGSAGSESDSHSSSRSRFHSPPRKRYRSHRPESSSHASSGSSSCSSSCSSRSSSRSSSPHRSRSSHRSSSPIRRRRYSYSSSRSGSWSTSRSRSPLRRSWDRSDRQRSPSIRPGYRPVSKESTEEVKRLKDKAIEERRVVYVGRIRGTMTRKELKDRFSLYGQIEECTLHFRDHGDNYGFVTYYDTKDAFMAIEKGGKLRKPDELPFDLCFGGRRQFCKTSYADLDSNREYDPSSAKARFDTLDFDTLLKQAQKGLKSITSLRSWCKQEEAAKTWERYQNFNVTKMVQKDKTGGLVETSQVAVEANSGQPETVSEGTGPVEEPGNLGVAELSGRRKFISGVVEGFYGRPWTMEQRKELFRRQQKWGLNTYLYAPKDDYKHRMFWREMYSVEEAEQLMTLISAAKEYGIEFIYAISPGLDITFSNQKEVSALKRKLDQVTHFGCKSFALLFDDIDHNMCPADKEVFSSFAHAQVSITNEIFQYLGEPESFLFCPTEYCGTFCYPNVAQSPYLHTVGEKLLPGVEVLWTGPKVVSKDITVESIEEVSKILKRAPVIWDNIHANDYDQKRLFLGPYKGRSTELIPRLKGVLTNPNCEFESNFVAIHTLATWYKSNMNGVRKDVAMTDGEDSTVSIQIKLENEGSDEELETDMLYSPQLALKLALTEWLGEFVVPHHYNSRQVPHSGAKSSAIDMATLGTSSLCCSTTVTTVFQQPIMAPSGAPDPNNHPMAKRLQQQEVDEVDVGKKEFDEEPMEMVIEKPDATDPESESVAEPDTETKTSLAHSDKMVEDMKPMDTDRELLVPEPKCPEEDIDMAPMQTDEQLKQDVFVPGPNEKALFMAEPLSLDDLTLLAELFYLPYEYGPKAMHMLKEFNWLRANSSTVSVNCQGKEPEKVAEWKARAEKFEEMCCSIIQMFSRLSNSANRTILYDLYPYIWDIKSITSMVKSFVQWLGCRSQATAQFLSGDQEPWAFRGGLAGEFQRLLPIDGANDLFFQPPPAMPTSKIYSIRPYYPKDEHAVYKICREMYSEGVEGLPFSGEEPDLIGDRLVGGFLNLSPDYGFVLEDEEGICGYALGTVDVNPFVKKCKISWIPSMQEKYNKPDCQKDLSDAEKMMLSFHEEEEGLPESFLSNFPSLIKVDIHAKVTDPSVAKSMMGCLLSSLKANGSHGAFCEVRQADKRMIDFYSKLGCFEVAKMEGFPKDIIIMGRSL</sequence>
<keyword evidence="2" id="KW-1185">Reference proteome</keyword>
<dbReference type="EMBL" id="CM055730">
    <property type="protein sequence ID" value="KAJ8014384.1"/>
    <property type="molecule type" value="Genomic_DNA"/>
</dbReference>
<organism evidence="1 2">
    <name type="scientific">Dallia pectoralis</name>
    <name type="common">Alaska blackfish</name>
    <dbReference type="NCBI Taxonomy" id="75939"/>
    <lineage>
        <taxon>Eukaryota</taxon>
        <taxon>Metazoa</taxon>
        <taxon>Chordata</taxon>
        <taxon>Craniata</taxon>
        <taxon>Vertebrata</taxon>
        <taxon>Euteleostomi</taxon>
        <taxon>Actinopterygii</taxon>
        <taxon>Neopterygii</taxon>
        <taxon>Teleostei</taxon>
        <taxon>Protacanthopterygii</taxon>
        <taxon>Esociformes</taxon>
        <taxon>Umbridae</taxon>
        <taxon>Dallia</taxon>
    </lineage>
</organism>
<accession>A0ACC2HED9</accession>
<comment type="caution">
    <text evidence="1">The sequence shown here is derived from an EMBL/GenBank/DDBJ whole genome shotgun (WGS) entry which is preliminary data.</text>
</comment>
<protein>
    <submittedName>
        <fullName evidence="1">Uncharacterized protein</fullName>
    </submittedName>
</protein>
<dbReference type="Proteomes" id="UP001157502">
    <property type="component" value="Chromosome 3"/>
</dbReference>
<evidence type="ECO:0000313" key="2">
    <source>
        <dbReference type="Proteomes" id="UP001157502"/>
    </source>
</evidence>